<accession>A0A7Y0PNH3</accession>
<gene>
    <name evidence="1" type="ORF">HHU08_15275</name>
</gene>
<reference evidence="1 2" key="1">
    <citation type="submission" date="2020-04" db="EMBL/GenBank/DDBJ databases">
        <title>Bacillus sp. UniB3 isolated from commercial digestive syrup.</title>
        <authorList>
            <person name="Thorat V."/>
            <person name="Kirdat K."/>
            <person name="Tiwarekar B."/>
            <person name="Yadav A."/>
        </authorList>
    </citation>
    <scope>NUCLEOTIDE SEQUENCE [LARGE SCALE GENOMIC DNA]</scope>
    <source>
        <strain evidence="1 2">UniB3</strain>
    </source>
</reference>
<evidence type="ECO:0000313" key="2">
    <source>
        <dbReference type="Proteomes" id="UP000588491"/>
    </source>
</evidence>
<dbReference type="AlphaFoldDB" id="A0A7Y0PNH3"/>
<comment type="caution">
    <text evidence="1">The sequence shown here is derived from an EMBL/GenBank/DDBJ whole genome shotgun (WGS) entry which is preliminary data.</text>
</comment>
<dbReference type="Proteomes" id="UP000588491">
    <property type="component" value="Unassembled WGS sequence"/>
</dbReference>
<name>A0A7Y0PNH3_9BACI</name>
<organism evidence="1 2">
    <name type="scientific">Niallia alba</name>
    <dbReference type="NCBI Taxonomy" id="2729105"/>
    <lineage>
        <taxon>Bacteria</taxon>
        <taxon>Bacillati</taxon>
        <taxon>Bacillota</taxon>
        <taxon>Bacilli</taxon>
        <taxon>Bacillales</taxon>
        <taxon>Bacillaceae</taxon>
        <taxon>Niallia</taxon>
    </lineage>
</organism>
<proteinExistence type="predicted"/>
<dbReference type="RefSeq" id="WP_169188807.1">
    <property type="nucleotide sequence ID" value="NZ_JABBPK010000001.1"/>
</dbReference>
<dbReference type="EMBL" id="JABBPK010000001">
    <property type="protein sequence ID" value="NMO78346.1"/>
    <property type="molecule type" value="Genomic_DNA"/>
</dbReference>
<protein>
    <submittedName>
        <fullName evidence="1">Uncharacterized protein</fullName>
    </submittedName>
</protein>
<keyword evidence="2" id="KW-1185">Reference proteome</keyword>
<evidence type="ECO:0000313" key="1">
    <source>
        <dbReference type="EMBL" id="NMO78346.1"/>
    </source>
</evidence>
<dbReference type="SUPFAM" id="SSF50960">
    <property type="entry name" value="TolB, C-terminal domain"/>
    <property type="match status" value="1"/>
</dbReference>
<sequence length="258" mass="29796">MYSSLLYMHLGKGVIMRVVRQFIIIALIFSVLSGCETKKIEYARNANVITIKNQSKMAAETSTFLLKREESKLTLKSANNNVQIELPSKESEIKSVQLSYDQKYAAMDIWDKKGLSVYVVNLQSGETLNLIEKIGDEDNYMGYEPPFGIAWSPNENIITMIGGYPESARVYMYHLEMVEWKQYYTASLIYENIYGVKWGQDGQKLYYLVDSLENKSEKTVNSTEIEVDHTLIGGTIEEYELSNEEIMNDWLDTEREYR</sequence>